<dbReference type="AlphaFoldDB" id="A0A397V7F9"/>
<evidence type="ECO:0000313" key="4">
    <source>
        <dbReference type="Proteomes" id="UP000266673"/>
    </source>
</evidence>
<protein>
    <submittedName>
        <fullName evidence="3">Uncharacterized protein</fullName>
    </submittedName>
</protein>
<name>A0A397V7F9_9GLOM</name>
<keyword evidence="2" id="KW-1133">Transmembrane helix</keyword>
<evidence type="ECO:0000256" key="1">
    <source>
        <dbReference type="SAM" id="Coils"/>
    </source>
</evidence>
<evidence type="ECO:0000256" key="2">
    <source>
        <dbReference type="SAM" id="Phobius"/>
    </source>
</evidence>
<dbReference type="Proteomes" id="UP000266673">
    <property type="component" value="Unassembled WGS sequence"/>
</dbReference>
<sequence length="456" mass="51769">MTQLYPLAIVNNNRIYALRQNVSSTSPNPFAEFRIQNLKGPIDEVTLNDAILTPCDAREHFSFRVSDYDGMSATVRISYNYFNHEDLVKRLSSYSGINKLSTNGFSDWIPLDSCTVNILHPHSSHSEKFSTGIDDLPLEIEKVDRAIDNMAGAKCGIRTNSNTCLVSLFPGSIVTSSNDGNFHIIWSNSIRNISAAIQLFNFVIIGRTNRFFEKAKDRFLLLSVHMLNAIRSIPVLHKTIMIIKRFFESHLIDEELKELFKNVDDLLVKLGQAIESIINTLEENRYDLLNGHFVKINEILREICSLIEKGINQLDALAEEANALQERTNILTYVMRGAILGVVFFGGMTFSAGVRGITRQQFIRRLAGGIVGCVAYGSVYGFSYLLSNQYKEDIDKYKKAKEDLKKMDELFSNMNETNVHYLHLDDQLYPGKAEIFADVFKKFQTEVQKNMDLNVI</sequence>
<accession>A0A397V7F9</accession>
<keyword evidence="4" id="KW-1185">Reference proteome</keyword>
<dbReference type="OrthoDB" id="2336567at2759"/>
<proteinExistence type="predicted"/>
<evidence type="ECO:0000313" key="3">
    <source>
        <dbReference type="EMBL" id="RIB17297.1"/>
    </source>
</evidence>
<keyword evidence="2" id="KW-0812">Transmembrane</keyword>
<reference evidence="3 4" key="1">
    <citation type="submission" date="2018-06" db="EMBL/GenBank/DDBJ databases">
        <title>Comparative genomics reveals the genomic features of Rhizophagus irregularis, R. cerebriforme, R. diaphanum and Gigaspora rosea, and their symbiotic lifestyle signature.</title>
        <authorList>
            <person name="Morin E."/>
            <person name="San Clemente H."/>
            <person name="Chen E.C.H."/>
            <person name="De La Providencia I."/>
            <person name="Hainaut M."/>
            <person name="Kuo A."/>
            <person name="Kohler A."/>
            <person name="Murat C."/>
            <person name="Tang N."/>
            <person name="Roy S."/>
            <person name="Loubradou J."/>
            <person name="Henrissat B."/>
            <person name="Grigoriev I.V."/>
            <person name="Corradi N."/>
            <person name="Roux C."/>
            <person name="Martin F.M."/>
        </authorList>
    </citation>
    <scope>NUCLEOTIDE SEQUENCE [LARGE SCALE GENOMIC DNA]</scope>
    <source>
        <strain evidence="3 4">DAOM 194757</strain>
    </source>
</reference>
<keyword evidence="2" id="KW-0472">Membrane</keyword>
<gene>
    <name evidence="3" type="ORF">C2G38_2142666</name>
</gene>
<comment type="caution">
    <text evidence="3">The sequence shown here is derived from an EMBL/GenBank/DDBJ whole genome shotgun (WGS) entry which is preliminary data.</text>
</comment>
<organism evidence="3 4">
    <name type="scientific">Gigaspora rosea</name>
    <dbReference type="NCBI Taxonomy" id="44941"/>
    <lineage>
        <taxon>Eukaryota</taxon>
        <taxon>Fungi</taxon>
        <taxon>Fungi incertae sedis</taxon>
        <taxon>Mucoromycota</taxon>
        <taxon>Glomeromycotina</taxon>
        <taxon>Glomeromycetes</taxon>
        <taxon>Diversisporales</taxon>
        <taxon>Gigasporaceae</taxon>
        <taxon>Gigaspora</taxon>
    </lineage>
</organism>
<feature type="transmembrane region" description="Helical" evidence="2">
    <location>
        <begin position="333"/>
        <end position="354"/>
    </location>
</feature>
<keyword evidence="1" id="KW-0175">Coiled coil</keyword>
<dbReference type="EMBL" id="QKWP01000617">
    <property type="protein sequence ID" value="RIB17297.1"/>
    <property type="molecule type" value="Genomic_DNA"/>
</dbReference>
<feature type="coiled-coil region" evidence="1">
    <location>
        <begin position="387"/>
        <end position="417"/>
    </location>
</feature>
<feature type="transmembrane region" description="Helical" evidence="2">
    <location>
        <begin position="366"/>
        <end position="386"/>
    </location>
</feature>